<keyword evidence="2" id="KW-1185">Reference proteome</keyword>
<comment type="caution">
    <text evidence="1">The sequence shown here is derived from an EMBL/GenBank/DDBJ whole genome shotgun (WGS) entry which is preliminary data.</text>
</comment>
<dbReference type="Proteomes" id="UP001231197">
    <property type="component" value="Unassembled WGS sequence"/>
</dbReference>
<dbReference type="Pfam" id="PF20050">
    <property type="entry name" value="DUF6452"/>
    <property type="match status" value="1"/>
</dbReference>
<dbReference type="RefSeq" id="WP_290205842.1">
    <property type="nucleotide sequence ID" value="NZ_JASDDK010000002.1"/>
</dbReference>
<gene>
    <name evidence="1" type="ORF">QMA06_05335</name>
</gene>
<protein>
    <submittedName>
        <fullName evidence="1">DUF6452 family protein</fullName>
    </submittedName>
</protein>
<dbReference type="InterPro" id="IPR045607">
    <property type="entry name" value="DUF6452"/>
</dbReference>
<dbReference type="EMBL" id="JASDDK010000002">
    <property type="protein sequence ID" value="MDN3492132.1"/>
    <property type="molecule type" value="Genomic_DNA"/>
</dbReference>
<name>A0ABT7ZSY2_9FLAO</name>
<evidence type="ECO:0000313" key="1">
    <source>
        <dbReference type="EMBL" id="MDN3492132.1"/>
    </source>
</evidence>
<proteinExistence type="predicted"/>
<organism evidence="1 2">
    <name type="scientific">Winogradskyella bathintestinalis</name>
    <dbReference type="NCBI Taxonomy" id="3035208"/>
    <lineage>
        <taxon>Bacteria</taxon>
        <taxon>Pseudomonadati</taxon>
        <taxon>Bacteroidota</taxon>
        <taxon>Flavobacteriia</taxon>
        <taxon>Flavobacteriales</taxon>
        <taxon>Flavobacteriaceae</taxon>
        <taxon>Winogradskyella</taxon>
    </lineage>
</organism>
<accession>A0ABT7ZSY2</accession>
<reference evidence="1 2" key="1">
    <citation type="journal article" date="2023" name="Int. J. Syst. Evol. Microbiol.">
        <title>Winogradskyella bathintestinalis sp. nov., isolated from the intestine of the deep-sea loosejaw dragonfish, Malacosteus niger.</title>
        <authorList>
            <person name="Uniacke-Lowe S."/>
            <person name="Johnson C.N."/>
            <person name="Stanton C."/>
            <person name="Hill C."/>
            <person name="Ross P."/>
        </authorList>
    </citation>
    <scope>NUCLEOTIDE SEQUENCE [LARGE SCALE GENOMIC DNA]</scope>
    <source>
        <strain evidence="1 2">APC 3343</strain>
    </source>
</reference>
<evidence type="ECO:0000313" key="2">
    <source>
        <dbReference type="Proteomes" id="UP001231197"/>
    </source>
</evidence>
<sequence length="202" mass="22996">MKRLIIFLSFITLAIANFSCERDDICAETTSTTPRLIVEFYDNDDFEVLKNVPRITAYGEDLFTDLDGTLNEPLEASDKIILTLGSETPPSYVFNINSNKIALPLRIGPENEEITVRYVLEKDTNLRLDTNNTQTSNIDIIEIKYITEFVYVSRACGYKSIFTQLSISSVTDNDPWIANIINDVVTENIVENEDTTHVRIFH</sequence>